<dbReference type="EMBL" id="BMOV01000001">
    <property type="protein sequence ID" value="GGO04914.1"/>
    <property type="molecule type" value="Genomic_DNA"/>
</dbReference>
<dbReference type="InterPro" id="IPR003362">
    <property type="entry name" value="Bact_transf"/>
</dbReference>
<keyword evidence="4 8" id="KW-0812">Transmembrane</keyword>
<keyword evidence="7" id="KW-0270">Exopolysaccharide synthesis</keyword>
<evidence type="ECO:0000256" key="3">
    <source>
        <dbReference type="ARBA" id="ARBA00022679"/>
    </source>
</evidence>
<feature type="transmembrane region" description="Helical" evidence="8">
    <location>
        <begin position="251"/>
        <end position="272"/>
    </location>
</feature>
<dbReference type="Pfam" id="PF02397">
    <property type="entry name" value="Bac_transf"/>
    <property type="match status" value="1"/>
</dbReference>
<evidence type="ECO:0000256" key="4">
    <source>
        <dbReference type="ARBA" id="ARBA00022692"/>
    </source>
</evidence>
<comment type="caution">
    <text evidence="10">The sequence shown here is derived from an EMBL/GenBank/DDBJ whole genome shotgun (WGS) entry which is preliminary data.</text>
</comment>
<accession>A0ABQ2L6Q6</accession>
<dbReference type="Proteomes" id="UP000602381">
    <property type="component" value="Unassembled WGS sequence"/>
</dbReference>
<evidence type="ECO:0000256" key="2">
    <source>
        <dbReference type="ARBA" id="ARBA00006464"/>
    </source>
</evidence>
<dbReference type="PANTHER" id="PTHR30576:SF21">
    <property type="entry name" value="UDP-GLUCOSE:UNDECAPRENYL-PHOSPHATE GLUCOSE-1-PHOSPHATE TRANSFERASE"/>
    <property type="match status" value="1"/>
</dbReference>
<evidence type="ECO:0000313" key="10">
    <source>
        <dbReference type="EMBL" id="GGO04914.1"/>
    </source>
</evidence>
<comment type="subcellular location">
    <subcellularLocation>
        <location evidence="1">Membrane</location>
        <topology evidence="1">Multi-pass membrane protein</topology>
    </subcellularLocation>
</comment>
<dbReference type="NCBIfam" id="TIGR03013">
    <property type="entry name" value="EpsB_2"/>
    <property type="match status" value="1"/>
</dbReference>
<keyword evidence="5 8" id="KW-1133">Transmembrane helix</keyword>
<proteinExistence type="inferred from homology"/>
<evidence type="ECO:0000313" key="11">
    <source>
        <dbReference type="Proteomes" id="UP000602381"/>
    </source>
</evidence>
<dbReference type="InterPro" id="IPR017475">
    <property type="entry name" value="EPS_sugar_tfrase"/>
</dbReference>
<feature type="transmembrane region" description="Helical" evidence="8">
    <location>
        <begin position="85"/>
        <end position="104"/>
    </location>
</feature>
<feature type="domain" description="Bacterial sugar transferase" evidence="9">
    <location>
        <begin position="246"/>
        <end position="429"/>
    </location>
</feature>
<keyword evidence="3 10" id="KW-0808">Transferase</keyword>
<dbReference type="GO" id="GO:0016740">
    <property type="term" value="F:transferase activity"/>
    <property type="evidence" value="ECO:0007669"/>
    <property type="project" value="UniProtKB-KW"/>
</dbReference>
<reference evidence="11" key="1">
    <citation type="journal article" date="2019" name="Int. J. Syst. Evol. Microbiol.">
        <title>The Global Catalogue of Microorganisms (GCM) 10K type strain sequencing project: providing services to taxonomists for standard genome sequencing and annotation.</title>
        <authorList>
            <consortium name="The Broad Institute Genomics Platform"/>
            <consortium name="The Broad Institute Genome Sequencing Center for Infectious Disease"/>
            <person name="Wu L."/>
            <person name="Ma J."/>
        </authorList>
    </citation>
    <scope>NUCLEOTIDE SEQUENCE [LARGE SCALE GENOMIC DNA]</scope>
    <source>
        <strain evidence="11">JCM 17843</strain>
    </source>
</reference>
<dbReference type="NCBIfam" id="TIGR03025">
    <property type="entry name" value="EPS_sugtrans"/>
    <property type="match status" value="1"/>
</dbReference>
<evidence type="ECO:0000256" key="7">
    <source>
        <dbReference type="ARBA" id="ARBA00023169"/>
    </source>
</evidence>
<keyword evidence="6 8" id="KW-0472">Membrane</keyword>
<dbReference type="Pfam" id="PF13727">
    <property type="entry name" value="CoA_binding_3"/>
    <property type="match status" value="1"/>
</dbReference>
<feature type="transmembrane region" description="Helical" evidence="8">
    <location>
        <begin position="58"/>
        <end position="79"/>
    </location>
</feature>
<gene>
    <name evidence="10" type="ORF">GCM10007972_01800</name>
</gene>
<comment type="similarity">
    <text evidence="2">Belongs to the bacterial sugar transferase family.</text>
</comment>
<dbReference type="PANTHER" id="PTHR30576">
    <property type="entry name" value="COLANIC BIOSYNTHESIS UDP-GLUCOSE LIPID CARRIER TRANSFERASE"/>
    <property type="match status" value="1"/>
</dbReference>
<keyword evidence="11" id="KW-1185">Reference proteome</keyword>
<feature type="transmembrane region" description="Helical" evidence="8">
    <location>
        <begin position="23"/>
        <end position="46"/>
    </location>
</feature>
<dbReference type="InterPro" id="IPR017464">
    <property type="entry name" value="Sugar_tfrase_EpsB_2"/>
</dbReference>
<sequence>MCFAVSFWALDNQSLLDSMPRTAISVASVCILIELMMLAVGLFTWHISTGYADLMVRVLAAFAIGYAAYAIMVYMIGYLRLPPDILLLALAMAFPSVLLLRLAFVRLTKLSQLKTRVLVLGTGGQAARIQKLEQEGRSNRFSTIGFVALEKLSPRVDQDQIVDMPDDLAAYAKSQDVDEIVVAMEERRGQLPLTALINSRLSGINVTEYQTFCERVQERIDLDALKPSWFFQSGGFRSSPFHRILKRIFDILLSLALLIFTMPLLIITAIAIRLESPGGAFYRQERVGLGGKPFILIKFRSMRDDAEKDGEAQWAQKSDPRVTRIGGWIRKSRIDEIPQVLNVLKGDMSFVGPRPERPMFVKMLTDDIPFYQERHSVRPGITGWAQLNYPYGASTEDARQKLQYDLFYIKYFSLVFDLSIVLQTLRVVIWSDGAR</sequence>
<evidence type="ECO:0000259" key="9">
    <source>
        <dbReference type="Pfam" id="PF02397"/>
    </source>
</evidence>
<name>A0ABQ2L6Q6_9PROT</name>
<evidence type="ECO:0000256" key="6">
    <source>
        <dbReference type="ARBA" id="ARBA00023136"/>
    </source>
</evidence>
<evidence type="ECO:0000256" key="5">
    <source>
        <dbReference type="ARBA" id="ARBA00022989"/>
    </source>
</evidence>
<protein>
    <submittedName>
        <fullName evidence="10">Sugar transferase</fullName>
    </submittedName>
</protein>
<evidence type="ECO:0000256" key="1">
    <source>
        <dbReference type="ARBA" id="ARBA00004141"/>
    </source>
</evidence>
<organism evidence="10 11">
    <name type="scientific">Iodidimonas muriae</name>
    <dbReference type="NCBI Taxonomy" id="261467"/>
    <lineage>
        <taxon>Bacteria</taxon>
        <taxon>Pseudomonadati</taxon>
        <taxon>Pseudomonadota</taxon>
        <taxon>Alphaproteobacteria</taxon>
        <taxon>Iodidimonadales</taxon>
        <taxon>Iodidimonadaceae</taxon>
        <taxon>Iodidimonas</taxon>
    </lineage>
</organism>
<evidence type="ECO:0000256" key="8">
    <source>
        <dbReference type="SAM" id="Phobius"/>
    </source>
</evidence>